<dbReference type="AlphaFoldDB" id="A0A1Y0CHB5"/>
<accession>A0A1Y0CHB5</accession>
<evidence type="ECO:0000313" key="2">
    <source>
        <dbReference type="Proteomes" id="UP000195331"/>
    </source>
</evidence>
<dbReference type="EMBL" id="CP020811">
    <property type="protein sequence ID" value="ART74335.1"/>
    <property type="molecule type" value="Genomic_DNA"/>
</dbReference>
<proteinExistence type="predicted"/>
<keyword evidence="1" id="KW-0614">Plasmid</keyword>
<evidence type="ECO:0000313" key="1">
    <source>
        <dbReference type="EMBL" id="ART74335.1"/>
    </source>
</evidence>
<keyword evidence="2" id="KW-1185">Reference proteome</keyword>
<protein>
    <submittedName>
        <fullName evidence="1">Uncharacterized protein</fullName>
    </submittedName>
</protein>
<dbReference type="KEGG" id="mdx:BTO20_37570"/>
<dbReference type="Proteomes" id="UP000195331">
    <property type="component" value="Plasmid unnamed2"/>
</dbReference>
<name>A0A1Y0CHB5_9MYCO</name>
<geneLocation type="plasmid" evidence="1 2">
    <name>unnamed2</name>
</geneLocation>
<dbReference type="OrthoDB" id="4724445at2"/>
<reference evidence="1 2" key="1">
    <citation type="submission" date="2017-04" db="EMBL/GenBank/DDBJ databases">
        <title>Whole Genome Sequence of 1,4-Dioxane Degrading Bacterium Mycobacterium dioxanotrophicus PH-06.</title>
        <authorList>
            <person name="He Y."/>
        </authorList>
    </citation>
    <scope>NUCLEOTIDE SEQUENCE [LARGE SCALE GENOMIC DNA]</scope>
    <source>
        <strain evidence="1 2">PH-06</strain>
        <plasmid evidence="1 2">unnamed2</plasmid>
    </source>
</reference>
<sequence>MTEQPMELWEQWVTSTVHPIQGFKRGAKVFTRDGQRWITYPDILRGKNVTIEMPANAPTRKCDQGRHEHCPHRLGQPAEGGVQIVARYYQVFVWRCGCTCHRDPQRIGWLF</sequence>
<gene>
    <name evidence="1" type="ORF">BTO20_37570</name>
</gene>
<organism evidence="1 2">
    <name type="scientific">Mycobacterium dioxanotrophicus</name>
    <dbReference type="NCBI Taxonomy" id="482462"/>
    <lineage>
        <taxon>Bacteria</taxon>
        <taxon>Bacillati</taxon>
        <taxon>Actinomycetota</taxon>
        <taxon>Actinomycetes</taxon>
        <taxon>Mycobacteriales</taxon>
        <taxon>Mycobacteriaceae</taxon>
        <taxon>Mycobacterium</taxon>
    </lineage>
</organism>
<dbReference type="RefSeq" id="WP_087083569.1">
    <property type="nucleotide sequence ID" value="NZ_CP020811.1"/>
</dbReference>